<dbReference type="SUPFAM" id="SSF55811">
    <property type="entry name" value="Nudix"/>
    <property type="match status" value="1"/>
</dbReference>
<proteinExistence type="predicted"/>
<accession>A0A8D8BCB7</accession>
<protein>
    <submittedName>
        <fullName evidence="1">(northern house mosquito) hypothetical protein</fullName>
    </submittedName>
</protein>
<organism evidence="1">
    <name type="scientific">Culex pipiens</name>
    <name type="common">House mosquito</name>
    <dbReference type="NCBI Taxonomy" id="7175"/>
    <lineage>
        <taxon>Eukaryota</taxon>
        <taxon>Metazoa</taxon>
        <taxon>Ecdysozoa</taxon>
        <taxon>Arthropoda</taxon>
        <taxon>Hexapoda</taxon>
        <taxon>Insecta</taxon>
        <taxon>Pterygota</taxon>
        <taxon>Neoptera</taxon>
        <taxon>Endopterygota</taxon>
        <taxon>Diptera</taxon>
        <taxon>Nematocera</taxon>
        <taxon>Culicoidea</taxon>
        <taxon>Culicidae</taxon>
        <taxon>Culicinae</taxon>
        <taxon>Culicini</taxon>
        <taxon>Culex</taxon>
        <taxon>Culex</taxon>
    </lineage>
</organism>
<dbReference type="EMBL" id="HBUE01070996">
    <property type="protein sequence ID" value="CAG6472610.1"/>
    <property type="molecule type" value="Transcribed_RNA"/>
</dbReference>
<name>A0A8D8BCB7_CULPI</name>
<dbReference type="EMBL" id="HBUE01070998">
    <property type="protein sequence ID" value="CAG6472613.1"/>
    <property type="molecule type" value="Transcribed_RNA"/>
</dbReference>
<dbReference type="PANTHER" id="PTHR13030:SF8">
    <property type="entry name" value="ADP-RIBOSE PYROPHOSPHATASE, MITOCHONDRIAL"/>
    <property type="match status" value="1"/>
</dbReference>
<reference evidence="1" key="1">
    <citation type="submission" date="2021-05" db="EMBL/GenBank/DDBJ databases">
        <authorList>
            <person name="Alioto T."/>
            <person name="Alioto T."/>
            <person name="Gomez Garrido J."/>
        </authorList>
    </citation>
    <scope>NUCLEOTIDE SEQUENCE</scope>
</reference>
<dbReference type="PANTHER" id="PTHR13030">
    <property type="entry name" value="NUDIX HYDROLASE"/>
    <property type="match status" value="1"/>
</dbReference>
<evidence type="ECO:0000313" key="1">
    <source>
        <dbReference type="EMBL" id="CAG6472613.1"/>
    </source>
</evidence>
<dbReference type="InterPro" id="IPR039989">
    <property type="entry name" value="NUDT9"/>
</dbReference>
<sequence length="108" mass="12631">MVIAVGFCLRVARQFSTTSSKMPALNAMIPGIYKHSRCRNNVYPRCDVRRYPVPDESVFWSQPYPDYQPPVYESDVLAGKDWADLDVVKPRVLFRPPRNLFNFECSRW</sequence>
<dbReference type="AlphaFoldDB" id="A0A8D8BCB7"/>
<dbReference type="GO" id="GO:0047631">
    <property type="term" value="F:ADP-ribose diphosphatase activity"/>
    <property type="evidence" value="ECO:0007669"/>
    <property type="project" value="InterPro"/>
</dbReference>
<dbReference type="InterPro" id="IPR015797">
    <property type="entry name" value="NUDIX_hydrolase-like_dom_sf"/>
</dbReference>